<accession>A0A8X6V2V2</accession>
<dbReference type="EMBL" id="BMAU01021149">
    <property type="protein sequence ID" value="GFX92583.1"/>
    <property type="molecule type" value="Genomic_DNA"/>
</dbReference>
<dbReference type="Proteomes" id="UP000887159">
    <property type="component" value="Unassembled WGS sequence"/>
</dbReference>
<evidence type="ECO:0000256" key="1">
    <source>
        <dbReference type="SAM" id="SignalP"/>
    </source>
</evidence>
<evidence type="ECO:0000259" key="2">
    <source>
        <dbReference type="Pfam" id="PF16087"/>
    </source>
</evidence>
<feature type="signal peptide" evidence="1">
    <location>
        <begin position="1"/>
        <end position="17"/>
    </location>
</feature>
<evidence type="ECO:0000313" key="3">
    <source>
        <dbReference type="EMBL" id="GFX92583.1"/>
    </source>
</evidence>
<keyword evidence="4" id="KW-1185">Reference proteome</keyword>
<feature type="domain" description="DUF4817" evidence="2">
    <location>
        <begin position="10"/>
        <end position="64"/>
    </location>
</feature>
<dbReference type="Pfam" id="PF16087">
    <property type="entry name" value="DUF4817"/>
    <property type="match status" value="1"/>
</dbReference>
<proteinExistence type="predicted"/>
<dbReference type="AlphaFoldDB" id="A0A8X6V2V2"/>
<name>A0A8X6V2V2_TRICX</name>
<keyword evidence="1" id="KW-0732">Signal</keyword>
<organism evidence="3 4">
    <name type="scientific">Trichonephila clavipes</name>
    <name type="common">Golden silk orbweaver</name>
    <name type="synonym">Nephila clavipes</name>
    <dbReference type="NCBI Taxonomy" id="2585209"/>
    <lineage>
        <taxon>Eukaryota</taxon>
        <taxon>Metazoa</taxon>
        <taxon>Ecdysozoa</taxon>
        <taxon>Arthropoda</taxon>
        <taxon>Chelicerata</taxon>
        <taxon>Arachnida</taxon>
        <taxon>Araneae</taxon>
        <taxon>Araneomorphae</taxon>
        <taxon>Entelegynae</taxon>
        <taxon>Araneoidea</taxon>
        <taxon>Nephilidae</taxon>
        <taxon>Trichonephila</taxon>
    </lineage>
</organism>
<comment type="caution">
    <text evidence="3">The sequence shown here is derived from an EMBL/GenBank/DDBJ whole genome shotgun (WGS) entry which is preliminary data.</text>
</comment>
<reference evidence="3" key="1">
    <citation type="submission" date="2020-08" db="EMBL/GenBank/DDBJ databases">
        <title>Multicomponent nature underlies the extraordinary mechanical properties of spider dragline silk.</title>
        <authorList>
            <person name="Kono N."/>
            <person name="Nakamura H."/>
            <person name="Mori M."/>
            <person name="Yoshida Y."/>
            <person name="Ohtoshi R."/>
            <person name="Malay A.D."/>
            <person name="Moran D.A.P."/>
            <person name="Tomita M."/>
            <person name="Numata K."/>
            <person name="Arakawa K."/>
        </authorList>
    </citation>
    <scope>NUCLEOTIDE SEQUENCE</scope>
</reference>
<sequence>MFPAVLMVVSLVERTLLVKLFCENKGNVPAAVREFRHRKNLPRGPMSTKGIREMVKRFEETGKLGVKPE</sequence>
<gene>
    <name evidence="3" type="ORF">TNCV_2520421</name>
</gene>
<feature type="chain" id="PRO_5036498141" description="DUF4817 domain-containing protein" evidence="1">
    <location>
        <begin position="18"/>
        <end position="69"/>
    </location>
</feature>
<dbReference type="InterPro" id="IPR032135">
    <property type="entry name" value="DUF4817"/>
</dbReference>
<protein>
    <recommendedName>
        <fullName evidence="2">DUF4817 domain-containing protein</fullName>
    </recommendedName>
</protein>
<evidence type="ECO:0000313" key="4">
    <source>
        <dbReference type="Proteomes" id="UP000887159"/>
    </source>
</evidence>